<dbReference type="EMBL" id="JACHHP010000002">
    <property type="protein sequence ID" value="MBB5207504.1"/>
    <property type="molecule type" value="Genomic_DNA"/>
</dbReference>
<sequence>MRRSALVLLFPLLFFASDAAAQKLYRWTDKDGKVHYTDQLPPEAAKDEREQLNQQGVVVERTERALTAEEKAARAEDDARAAEQRRIDEEKAKMDAVLVGSYPSEADLQRSYKERFDLIEQSLESARVSIRSQEKSLADLLAHAADLERNGKPVNQTVIDSITRTRAQVAEQRGYLQRREAEGAALRAEFDALVKRYRELKGLDPVTGT</sequence>
<evidence type="ECO:0000259" key="3">
    <source>
        <dbReference type="Pfam" id="PF13511"/>
    </source>
</evidence>
<evidence type="ECO:0000256" key="2">
    <source>
        <dbReference type="SAM" id="SignalP"/>
    </source>
</evidence>
<evidence type="ECO:0000313" key="4">
    <source>
        <dbReference type="EMBL" id="MBB5207504.1"/>
    </source>
</evidence>
<name>A0A7W8FZS0_9GAMM</name>
<dbReference type="AlphaFoldDB" id="A0A7W8FZS0"/>
<feature type="region of interest" description="Disordered" evidence="1">
    <location>
        <begin position="67"/>
        <end position="86"/>
    </location>
</feature>
<keyword evidence="5" id="KW-1185">Reference proteome</keyword>
<reference evidence="4 5" key="1">
    <citation type="submission" date="2020-08" db="EMBL/GenBank/DDBJ databases">
        <title>Genomic Encyclopedia of Type Strains, Phase IV (KMG-IV): sequencing the most valuable type-strain genomes for metagenomic binning, comparative biology and taxonomic classification.</title>
        <authorList>
            <person name="Goeker M."/>
        </authorList>
    </citation>
    <scope>NUCLEOTIDE SEQUENCE [LARGE SCALE GENOMIC DNA]</scope>
    <source>
        <strain evidence="4 5">DSM 24163</strain>
    </source>
</reference>
<dbReference type="InterPro" id="IPR025392">
    <property type="entry name" value="DUF4124"/>
</dbReference>
<accession>A0A7W8FZS0</accession>
<dbReference type="Pfam" id="PF13511">
    <property type="entry name" value="DUF4124"/>
    <property type="match status" value="1"/>
</dbReference>
<keyword evidence="2" id="KW-0732">Signal</keyword>
<gene>
    <name evidence="4" type="ORF">HNQ52_001033</name>
</gene>
<evidence type="ECO:0000256" key="1">
    <source>
        <dbReference type="SAM" id="MobiDB-lite"/>
    </source>
</evidence>
<feature type="domain" description="DUF4124" evidence="3">
    <location>
        <begin position="12"/>
        <end position="57"/>
    </location>
</feature>
<dbReference type="RefSeq" id="WP_183960055.1">
    <property type="nucleotide sequence ID" value="NZ_JACHHP010000002.1"/>
</dbReference>
<protein>
    <recommendedName>
        <fullName evidence="3">DUF4124 domain-containing protein</fullName>
    </recommendedName>
</protein>
<evidence type="ECO:0000313" key="5">
    <source>
        <dbReference type="Proteomes" id="UP000521199"/>
    </source>
</evidence>
<feature type="signal peptide" evidence="2">
    <location>
        <begin position="1"/>
        <end position="21"/>
    </location>
</feature>
<dbReference type="Proteomes" id="UP000521199">
    <property type="component" value="Unassembled WGS sequence"/>
</dbReference>
<feature type="chain" id="PRO_5031524573" description="DUF4124 domain-containing protein" evidence="2">
    <location>
        <begin position="22"/>
        <end position="209"/>
    </location>
</feature>
<proteinExistence type="predicted"/>
<organism evidence="4 5">
    <name type="scientific">Chiayiivirga flava</name>
    <dbReference type="NCBI Taxonomy" id="659595"/>
    <lineage>
        <taxon>Bacteria</taxon>
        <taxon>Pseudomonadati</taxon>
        <taxon>Pseudomonadota</taxon>
        <taxon>Gammaproteobacteria</taxon>
        <taxon>Lysobacterales</taxon>
        <taxon>Lysobacteraceae</taxon>
        <taxon>Chiayiivirga</taxon>
    </lineage>
</organism>
<comment type="caution">
    <text evidence="4">The sequence shown here is derived from an EMBL/GenBank/DDBJ whole genome shotgun (WGS) entry which is preliminary data.</text>
</comment>